<keyword evidence="2" id="KW-1133">Transmembrane helix</keyword>
<dbReference type="RefSeq" id="WP_248823008.1">
    <property type="nucleotide sequence ID" value="NZ_JALKFT010000001.1"/>
</dbReference>
<feature type="region of interest" description="Disordered" evidence="1">
    <location>
        <begin position="180"/>
        <end position="201"/>
    </location>
</feature>
<proteinExistence type="predicted"/>
<evidence type="ECO:0000256" key="2">
    <source>
        <dbReference type="SAM" id="Phobius"/>
    </source>
</evidence>
<feature type="transmembrane region" description="Helical" evidence="2">
    <location>
        <begin position="32"/>
        <end position="53"/>
    </location>
</feature>
<accession>A0ABT0JS02</accession>
<reference evidence="4 5" key="1">
    <citation type="submission" date="2022-04" db="EMBL/GenBank/DDBJ databases">
        <title>Genome diversity in the genus Frankia.</title>
        <authorList>
            <person name="Carlos-Shanley C."/>
            <person name="Hahn D."/>
        </authorList>
    </citation>
    <scope>NUCLEOTIDE SEQUENCE [LARGE SCALE GENOMIC DNA]</scope>
    <source>
        <strain evidence="4 5">Ag45/Mut15</strain>
    </source>
</reference>
<dbReference type="InterPro" id="IPR028087">
    <property type="entry name" value="Tad_N"/>
</dbReference>
<keyword evidence="2" id="KW-0472">Membrane</keyword>
<feature type="compositionally biased region" description="Low complexity" evidence="1">
    <location>
        <begin position="181"/>
        <end position="190"/>
    </location>
</feature>
<dbReference type="EMBL" id="JALKFT010000001">
    <property type="protein sequence ID" value="MCK9874327.1"/>
    <property type="molecule type" value="Genomic_DNA"/>
</dbReference>
<organism evidence="4 5">
    <name type="scientific">Frankia umida</name>
    <dbReference type="NCBI Taxonomy" id="573489"/>
    <lineage>
        <taxon>Bacteria</taxon>
        <taxon>Bacillati</taxon>
        <taxon>Actinomycetota</taxon>
        <taxon>Actinomycetes</taxon>
        <taxon>Frankiales</taxon>
        <taxon>Frankiaceae</taxon>
        <taxon>Frankia</taxon>
    </lineage>
</organism>
<evidence type="ECO:0000259" key="3">
    <source>
        <dbReference type="Pfam" id="PF13400"/>
    </source>
</evidence>
<dbReference type="Proteomes" id="UP001201873">
    <property type="component" value="Unassembled WGS sequence"/>
</dbReference>
<evidence type="ECO:0000313" key="5">
    <source>
        <dbReference type="Proteomes" id="UP001201873"/>
    </source>
</evidence>
<feature type="region of interest" description="Disordered" evidence="1">
    <location>
        <begin position="1"/>
        <end position="29"/>
    </location>
</feature>
<dbReference type="Pfam" id="PF13400">
    <property type="entry name" value="Tad"/>
    <property type="match status" value="1"/>
</dbReference>
<feature type="domain" description="Putative Flp pilus-assembly TadG-like N-terminal" evidence="3">
    <location>
        <begin position="30"/>
        <end position="75"/>
    </location>
</feature>
<dbReference type="InterPro" id="IPR021202">
    <property type="entry name" value="Rv3654c-like"/>
</dbReference>
<dbReference type="NCBIfam" id="TIGR03816">
    <property type="entry name" value="tadE_like_DECH"/>
    <property type="match status" value="1"/>
</dbReference>
<comment type="caution">
    <text evidence="4">The sequence shown here is derived from an EMBL/GenBank/DDBJ whole genome shotgun (WGS) entry which is preliminary data.</text>
</comment>
<evidence type="ECO:0000313" key="4">
    <source>
        <dbReference type="EMBL" id="MCK9874327.1"/>
    </source>
</evidence>
<evidence type="ECO:0000256" key="1">
    <source>
        <dbReference type="SAM" id="MobiDB-lite"/>
    </source>
</evidence>
<sequence length="201" mass="20294">MSGFPSPTRAGFPAHGPGAGRGTSGRSDDGSATVWLLAVLFLLMWLAGVAFTLTTIGAVRARAATAADLAALAAAGLPPAGAETACAQAGRVSELDGAHLVGCRIVADAVEVTVRVPLPLMFGLRASVTSTARAGPWARAPGVYQPVSRPGDGRPAQDRTLAGVAVSRAVDSADDVRLPRARSATRATMRSPRRAGVTGCG</sequence>
<gene>
    <name evidence="4" type="ORF">MXD59_00760</name>
</gene>
<keyword evidence="5" id="KW-1185">Reference proteome</keyword>
<keyword evidence="2" id="KW-0812">Transmembrane</keyword>
<protein>
    <submittedName>
        <fullName evidence="4">Flp pilus-assembly TadE/G-like family protein</fullName>
    </submittedName>
</protein>
<name>A0ABT0JS02_9ACTN</name>